<dbReference type="EMBL" id="ACZL01000001">
    <property type="protein sequence ID" value="EHI56827.1"/>
    <property type="molecule type" value="Genomic_DNA"/>
</dbReference>
<name>G5GEP1_9FIRM</name>
<reference evidence="2 3" key="1">
    <citation type="submission" date="2011-08" db="EMBL/GenBank/DDBJ databases">
        <title>The Genome Sequence of Johnsonella ignava ATCC 51276.</title>
        <authorList>
            <consortium name="The Broad Institute Genome Sequencing Platform"/>
            <person name="Earl A."/>
            <person name="Ward D."/>
            <person name="Feldgarden M."/>
            <person name="Gevers D."/>
            <person name="Izard J."/>
            <person name="Blanton J.M."/>
            <person name="Baranova O.V."/>
            <person name="Dewhirst F.E."/>
            <person name="Young S.K."/>
            <person name="Zeng Q."/>
            <person name="Gargeya S."/>
            <person name="Fitzgerald M."/>
            <person name="Haas B."/>
            <person name="Abouelleil A."/>
            <person name="Alvarado L."/>
            <person name="Arachchi H.M."/>
            <person name="Berlin A."/>
            <person name="Brown A."/>
            <person name="Chapman S.B."/>
            <person name="Chen Z."/>
            <person name="Dunbar C."/>
            <person name="Freedman E."/>
            <person name="Gearin G."/>
            <person name="Gellesch M."/>
            <person name="Goldberg J."/>
            <person name="Griggs A."/>
            <person name="Gujja S."/>
            <person name="Heiman D."/>
            <person name="Howarth C."/>
            <person name="Larson L."/>
            <person name="Lui A."/>
            <person name="MacDonald P.J.P."/>
            <person name="Montmayeur A."/>
            <person name="Murphy C."/>
            <person name="Neiman D."/>
            <person name="Pearson M."/>
            <person name="Priest M."/>
            <person name="Roberts A."/>
            <person name="Saif S."/>
            <person name="Shea T."/>
            <person name="Shenoy N."/>
            <person name="Sisk P."/>
            <person name="Stolte C."/>
            <person name="Sykes S."/>
            <person name="Wortman J."/>
            <person name="Nusbaum C."/>
            <person name="Birren B."/>
        </authorList>
    </citation>
    <scope>NUCLEOTIDE SEQUENCE [LARGE SCALE GENOMIC DNA]</scope>
    <source>
        <strain evidence="2 3">ATCC 51276</strain>
    </source>
</reference>
<proteinExistence type="predicted"/>
<gene>
    <name evidence="2" type="ORF">HMPREF9333_00029</name>
</gene>
<comment type="caution">
    <text evidence="2">The sequence shown here is derived from an EMBL/GenBank/DDBJ whole genome shotgun (WGS) entry which is preliminary data.</text>
</comment>
<dbReference type="STRING" id="679200.HMPREF9333_00029"/>
<keyword evidence="1" id="KW-1133">Transmembrane helix</keyword>
<evidence type="ECO:0000256" key="1">
    <source>
        <dbReference type="SAM" id="Phobius"/>
    </source>
</evidence>
<keyword evidence="1" id="KW-0472">Membrane</keyword>
<accession>G5GEP1</accession>
<feature type="transmembrane region" description="Helical" evidence="1">
    <location>
        <begin position="36"/>
        <end position="56"/>
    </location>
</feature>
<feature type="transmembrane region" description="Helical" evidence="1">
    <location>
        <begin position="91"/>
        <end position="109"/>
    </location>
</feature>
<sequence length="197" mass="22131">MENHSGKILKILLFFGVFGYLQYYDYSRGAFKLGTVTGGLMMASAVYLIVSLFGIILNLSRNYIIAIFGTGALALFLAFKLDEIISKVSWLNETIVVVILIIFAVLCIAKDFSILKPKQTISPYSPSDFADTSTPFDEADPNQTMRASMKADPQSVLNLSNMLEEQWGRKPSYDEVMDFIDHLAIPENEKEYENEGR</sequence>
<dbReference type="RefSeq" id="WP_005538932.1">
    <property type="nucleotide sequence ID" value="NZ_JH378829.1"/>
</dbReference>
<dbReference type="AlphaFoldDB" id="G5GEP1"/>
<dbReference type="HOGENOM" id="CLU_1382509_0_0_9"/>
<evidence type="ECO:0000313" key="2">
    <source>
        <dbReference type="EMBL" id="EHI56827.1"/>
    </source>
</evidence>
<evidence type="ECO:0000313" key="3">
    <source>
        <dbReference type="Proteomes" id="UP000003011"/>
    </source>
</evidence>
<keyword evidence="1" id="KW-0812">Transmembrane</keyword>
<keyword evidence="3" id="KW-1185">Reference proteome</keyword>
<feature type="transmembrane region" description="Helical" evidence="1">
    <location>
        <begin position="7"/>
        <end position="24"/>
    </location>
</feature>
<feature type="transmembrane region" description="Helical" evidence="1">
    <location>
        <begin position="63"/>
        <end position="79"/>
    </location>
</feature>
<dbReference type="OrthoDB" id="10002705at2"/>
<organism evidence="2 3">
    <name type="scientific">Johnsonella ignava ATCC 51276</name>
    <dbReference type="NCBI Taxonomy" id="679200"/>
    <lineage>
        <taxon>Bacteria</taxon>
        <taxon>Bacillati</taxon>
        <taxon>Bacillota</taxon>
        <taxon>Clostridia</taxon>
        <taxon>Lachnospirales</taxon>
        <taxon>Lachnospiraceae</taxon>
        <taxon>Johnsonella</taxon>
    </lineage>
</organism>
<dbReference type="Proteomes" id="UP000003011">
    <property type="component" value="Unassembled WGS sequence"/>
</dbReference>
<protein>
    <submittedName>
        <fullName evidence="2">Uncharacterized protein</fullName>
    </submittedName>
</protein>